<keyword evidence="1" id="KW-1133">Transmembrane helix</keyword>
<evidence type="ECO:0000256" key="2">
    <source>
        <dbReference type="SAM" id="SignalP"/>
    </source>
</evidence>
<feature type="signal peptide" evidence="2">
    <location>
        <begin position="1"/>
        <end position="24"/>
    </location>
</feature>
<keyword evidence="1" id="KW-0472">Membrane</keyword>
<proteinExistence type="predicted"/>
<dbReference type="HOGENOM" id="CLU_013253_8_2_1"/>
<comment type="caution">
    <text evidence="3">The sequence shown here is derived from an EMBL/GenBank/DDBJ whole genome shotgun (WGS) entry which is preliminary data.</text>
</comment>
<keyword evidence="4" id="KW-1185">Reference proteome</keyword>
<evidence type="ECO:0000313" key="3">
    <source>
        <dbReference type="EMBL" id="CDO77739.1"/>
    </source>
</evidence>
<evidence type="ECO:0000256" key="1">
    <source>
        <dbReference type="SAM" id="Phobius"/>
    </source>
</evidence>
<dbReference type="STRING" id="5643.A0A060SZQ6"/>
<feature type="non-terminal residue" evidence="3">
    <location>
        <position position="1"/>
    </location>
</feature>
<dbReference type="EMBL" id="CCBP010000463">
    <property type="protein sequence ID" value="CDO77739.1"/>
    <property type="molecule type" value="Genomic_DNA"/>
</dbReference>
<feature type="transmembrane region" description="Helical" evidence="1">
    <location>
        <begin position="381"/>
        <end position="402"/>
    </location>
</feature>
<evidence type="ECO:0000313" key="4">
    <source>
        <dbReference type="Proteomes" id="UP000029665"/>
    </source>
</evidence>
<dbReference type="OrthoDB" id="771136at2759"/>
<protein>
    <recommendedName>
        <fullName evidence="5">Peptidase A1 domain-containing protein</fullName>
    </recommendedName>
</protein>
<accession>A0A060SZQ6</accession>
<gene>
    <name evidence="3" type="ORF">BN946_scf184993.g2</name>
</gene>
<keyword evidence="1" id="KW-0812">Transmembrane</keyword>
<evidence type="ECO:0008006" key="5">
    <source>
        <dbReference type="Google" id="ProtNLM"/>
    </source>
</evidence>
<name>A0A060SZQ6_PYCCI</name>
<keyword evidence="2" id="KW-0732">Signal</keyword>
<sequence>MLGLSTLFVISLVRVLVFTHTVRLQESRASSPRPSSPYPVTVARSIEDGGFNFTSFDDRRYTATILVNGVPYQVILDTDCDELNHAIRRPYYRHRAFLAKVSFGPYTVYNQAIGPFSGIIGLAGYSEEYQVFNSSEIHSTFAEAPYAEYGIPIVYNIFEHTPDLPNYTTFLMEHGDAVINVTDSFKTPAEVLADMIDILNSPRLRTVIPDSWATILDGVYVNGEFLNGSQYEGKSWVHWLLGDSFLRNVYSLYGYGDPERGRVAKEPYTQLLRRTNPDKAWLEFDSLLARLISYQEAYYISSASSGASTTPIPVYTGVRPTVILTEVLSNPTTIGTPRVQASTTNPGAILNSNLEAAGAAADDSSNSSGKIDPSCLTRNSYIILALLAIVLVVLILTIALMVKAERGNTRYRAVPTGDIARGKVFEVEEDMVYETPYADSGR</sequence>
<dbReference type="AlphaFoldDB" id="A0A060SZQ6"/>
<reference evidence="3" key="1">
    <citation type="submission" date="2014-01" db="EMBL/GenBank/DDBJ databases">
        <title>The genome of the white-rot fungus Pycnoporus cinnabarinus: a basidiomycete model with a versatile arsenal for lignocellulosic biomass breakdown.</title>
        <authorList>
            <person name="Levasseur A."/>
            <person name="Lomascolo A."/>
            <person name="Ruiz-Duenas F.J."/>
            <person name="Uzan E."/>
            <person name="Piumi F."/>
            <person name="Kues U."/>
            <person name="Ram A.F.J."/>
            <person name="Murat C."/>
            <person name="Haon M."/>
            <person name="Benoit I."/>
            <person name="Arfi Y."/>
            <person name="Chevret D."/>
            <person name="Drula E."/>
            <person name="Kwon M.J."/>
            <person name="Gouret P."/>
            <person name="Lesage-Meessen L."/>
            <person name="Lombard V."/>
            <person name="Mariette J."/>
            <person name="Noirot C."/>
            <person name="Park J."/>
            <person name="Patyshakuliyeva A."/>
            <person name="Wieneger R.A.B."/>
            <person name="Wosten H.A.B."/>
            <person name="Martin F."/>
            <person name="Coutinho P.M."/>
            <person name="de Vries R."/>
            <person name="Martinez A.T."/>
            <person name="Klopp C."/>
            <person name="Pontarotti P."/>
            <person name="Henrissat B."/>
            <person name="Record E."/>
        </authorList>
    </citation>
    <scope>NUCLEOTIDE SEQUENCE [LARGE SCALE GENOMIC DNA]</scope>
    <source>
        <strain evidence="3">BRFM137</strain>
    </source>
</reference>
<feature type="chain" id="PRO_5001587536" description="Peptidase A1 domain-containing protein" evidence="2">
    <location>
        <begin position="25"/>
        <end position="442"/>
    </location>
</feature>
<dbReference type="Proteomes" id="UP000029665">
    <property type="component" value="Unassembled WGS sequence"/>
</dbReference>
<organism evidence="3 4">
    <name type="scientific">Pycnoporus cinnabarinus</name>
    <name type="common">Cinnabar-red polypore</name>
    <name type="synonym">Trametes cinnabarina</name>
    <dbReference type="NCBI Taxonomy" id="5643"/>
    <lineage>
        <taxon>Eukaryota</taxon>
        <taxon>Fungi</taxon>
        <taxon>Dikarya</taxon>
        <taxon>Basidiomycota</taxon>
        <taxon>Agaricomycotina</taxon>
        <taxon>Agaricomycetes</taxon>
        <taxon>Polyporales</taxon>
        <taxon>Polyporaceae</taxon>
        <taxon>Trametes</taxon>
    </lineage>
</organism>